<feature type="active site" description="Proton acceptor" evidence="2">
    <location>
        <position position="311"/>
    </location>
</feature>
<dbReference type="EMBL" id="QWLL01000035">
    <property type="protein sequence ID" value="RII76602.1"/>
    <property type="molecule type" value="Genomic_DNA"/>
</dbReference>
<dbReference type="GO" id="GO:0016042">
    <property type="term" value="P:lipid catabolic process"/>
    <property type="evidence" value="ECO:0007669"/>
    <property type="project" value="UniProtKB-UniRule"/>
</dbReference>
<feature type="short sequence motif" description="GXGXXG" evidence="2">
    <location>
        <begin position="47"/>
        <end position="52"/>
    </location>
</feature>
<dbReference type="PANTHER" id="PTHR46394:SF1">
    <property type="entry name" value="PNPLA DOMAIN-CONTAINING PROTEIN"/>
    <property type="match status" value="1"/>
</dbReference>
<dbReference type="InterPro" id="IPR016035">
    <property type="entry name" value="Acyl_Trfase/lysoPLipase"/>
</dbReference>
<dbReference type="InterPro" id="IPR002641">
    <property type="entry name" value="PNPLA_dom"/>
</dbReference>
<dbReference type="Gene3D" id="3.40.1090.10">
    <property type="entry name" value="Cytosolic phospholipase A2 catalytic domain"/>
    <property type="match status" value="2"/>
</dbReference>
<reference evidence="6 7" key="1">
    <citation type="submission" date="2018-08" db="EMBL/GenBank/DDBJ databases">
        <title>Draft genome sequence of the cyanotroph, Pseudomonas monteilii BCN3.</title>
        <authorList>
            <person name="Jones L.B."/>
            <person name="Kunz D.A."/>
        </authorList>
    </citation>
    <scope>NUCLEOTIDE SEQUENCE [LARGE SCALE GENOMIC DNA]</scope>
    <source>
        <strain evidence="6 7">BCN3</strain>
    </source>
</reference>
<dbReference type="PANTHER" id="PTHR46394">
    <property type="entry name" value="ANNEXIN"/>
    <property type="match status" value="1"/>
</dbReference>
<name>A0A399M490_9PSED</name>
<keyword evidence="4" id="KW-0812">Transmembrane</keyword>
<feature type="domain" description="PNPLA" evidence="5">
    <location>
        <begin position="43"/>
        <end position="324"/>
    </location>
</feature>
<gene>
    <name evidence="6" type="ORF">D0894_15680</name>
</gene>
<proteinExistence type="predicted"/>
<keyword evidence="2" id="KW-0378">Hydrolase</keyword>
<feature type="short sequence motif" description="DGA/G" evidence="2">
    <location>
        <begin position="311"/>
        <end position="313"/>
    </location>
</feature>
<dbReference type="SUPFAM" id="SSF52151">
    <property type="entry name" value="FabD/lysophospholipase-like"/>
    <property type="match status" value="1"/>
</dbReference>
<feature type="active site" description="Nucleophile" evidence="2">
    <location>
        <position position="76"/>
    </location>
</feature>
<evidence type="ECO:0000256" key="4">
    <source>
        <dbReference type="SAM" id="Phobius"/>
    </source>
</evidence>
<keyword evidence="1 2" id="KW-0443">Lipid metabolism</keyword>
<accession>A0A399M490</accession>
<dbReference type="RefSeq" id="WP_119370481.1">
    <property type="nucleotide sequence ID" value="NZ_QWLL01000035.1"/>
</dbReference>
<evidence type="ECO:0000256" key="1">
    <source>
        <dbReference type="ARBA" id="ARBA00023098"/>
    </source>
</evidence>
<evidence type="ECO:0000256" key="3">
    <source>
        <dbReference type="SAM" id="MobiDB-lite"/>
    </source>
</evidence>
<feature type="transmembrane region" description="Helical" evidence="4">
    <location>
        <begin position="182"/>
        <end position="202"/>
    </location>
</feature>
<evidence type="ECO:0000256" key="2">
    <source>
        <dbReference type="PROSITE-ProRule" id="PRU01161"/>
    </source>
</evidence>
<dbReference type="Pfam" id="PF01734">
    <property type="entry name" value="Patatin"/>
    <property type="match status" value="1"/>
</dbReference>
<evidence type="ECO:0000313" key="7">
    <source>
        <dbReference type="Proteomes" id="UP000265875"/>
    </source>
</evidence>
<feature type="transmembrane region" description="Helical" evidence="4">
    <location>
        <begin position="154"/>
        <end position="176"/>
    </location>
</feature>
<dbReference type="Proteomes" id="UP000265875">
    <property type="component" value="Unassembled WGS sequence"/>
</dbReference>
<feature type="region of interest" description="Disordered" evidence="3">
    <location>
        <begin position="1"/>
        <end position="23"/>
    </location>
</feature>
<dbReference type="GO" id="GO:0016787">
    <property type="term" value="F:hydrolase activity"/>
    <property type="evidence" value="ECO:0007669"/>
    <property type="project" value="UniProtKB-UniRule"/>
</dbReference>
<dbReference type="PROSITE" id="PS51635">
    <property type="entry name" value="PNPLA"/>
    <property type="match status" value="1"/>
</dbReference>
<keyword evidence="4" id="KW-0472">Membrane</keyword>
<feature type="short sequence motif" description="GXSXG" evidence="2">
    <location>
        <begin position="74"/>
        <end position="78"/>
    </location>
</feature>
<comment type="caution">
    <text evidence="6">The sequence shown here is derived from an EMBL/GenBank/DDBJ whole genome shotgun (WGS) entry which is preliminary data.</text>
</comment>
<protein>
    <recommendedName>
        <fullName evidence="5">PNPLA domain-containing protein</fullName>
    </recommendedName>
</protein>
<organism evidence="6 7">
    <name type="scientific">Pseudomonas monteilii</name>
    <dbReference type="NCBI Taxonomy" id="76759"/>
    <lineage>
        <taxon>Bacteria</taxon>
        <taxon>Pseudomonadati</taxon>
        <taxon>Pseudomonadota</taxon>
        <taxon>Gammaproteobacteria</taxon>
        <taxon>Pseudomonadales</taxon>
        <taxon>Pseudomonadaceae</taxon>
        <taxon>Pseudomonas</taxon>
    </lineage>
</organism>
<dbReference type="InterPro" id="IPR052580">
    <property type="entry name" value="Lipid_Hydrolase"/>
</dbReference>
<keyword evidence="4" id="KW-1133">Transmembrane helix</keyword>
<keyword evidence="2" id="KW-0442">Lipid degradation</keyword>
<sequence length="607" mass="66659">MTSVKEDPPESIESPFTSDGQGANDEVYGLSVVKPEPKQPVFLALQGGGAKGIVHIGGIAALEELNFDIRAVSGTSAGSMVAALVAAGYGSKELVDPDGKKHFFGSKLFGKEKGQLDYSKPTHLFTRRGWFLIRSAVLLGKTPRIFTPLKAKSIWAKFLNLVWGSSVSGLLTWGVLETWPLSGWSMLAIAVAGALFVCWALVGLTTVRKVRDFIDAAIAFKLREQGKLSYKTRNITFRDMHKAGCIPLKIIATNKSTESLEYFSNSRTPRVVVADAVAASICLPMIFRHWEFKFLRHTPFGCERVDGKFLDGGLVSNLPAWAFDEERLRQANATTVAFSLESPAPKDKMHWLLSIANTVVNGSGEIHTRATGSMATVALPTTLNLLAFDATADKVYDEVAKAKIKAMKDVGQELIHAPNVLIKGAKDIHEMIEQLLAARSSSFADPPAKLRLRVALGAQIGYSSSDITFVFDHGYELGDPDRYATVPLLGSYAGNAWSSKGGYATRDPLGERYLEDGWPGMSWMLCIPSYPKNRECKANRFGEQIVFNTRGKVRPCVIKIDCNMPIRNSSKANKQFMEFLTEAYRAVHDYANEVGIADYVQGQNKWK</sequence>
<evidence type="ECO:0000259" key="5">
    <source>
        <dbReference type="PROSITE" id="PS51635"/>
    </source>
</evidence>
<evidence type="ECO:0000313" key="6">
    <source>
        <dbReference type="EMBL" id="RII76602.1"/>
    </source>
</evidence>
<dbReference type="AlphaFoldDB" id="A0A399M490"/>